<dbReference type="RefSeq" id="WP_125578316.1">
    <property type="nucleotide sequence ID" value="NZ_JBHTOF010000093.1"/>
</dbReference>
<dbReference type="EMBL" id="JBHTOF010000093">
    <property type="protein sequence ID" value="MFD1466019.1"/>
    <property type="molecule type" value="Genomic_DNA"/>
</dbReference>
<gene>
    <name evidence="1" type="ORF">ACFQ4L_08080</name>
</gene>
<sequence>MAENIQTEPELLNLRMNEEFDWSDDKNVVRDAIWNHIMEANNRDTIKTEEAMKPFLDKTDAQVRDYVEQNLKK</sequence>
<dbReference type="Proteomes" id="UP001597244">
    <property type="component" value="Unassembled WGS sequence"/>
</dbReference>
<organism evidence="1 2">
    <name type="scientific">Lapidilactobacillus mulanensis</name>
    <dbReference type="NCBI Taxonomy" id="2485999"/>
    <lineage>
        <taxon>Bacteria</taxon>
        <taxon>Bacillati</taxon>
        <taxon>Bacillota</taxon>
        <taxon>Bacilli</taxon>
        <taxon>Lactobacillales</taxon>
        <taxon>Lactobacillaceae</taxon>
        <taxon>Lapidilactobacillus</taxon>
    </lineage>
</organism>
<protein>
    <submittedName>
        <fullName evidence="1">Uncharacterized protein</fullName>
    </submittedName>
</protein>
<proteinExistence type="predicted"/>
<keyword evidence="2" id="KW-1185">Reference proteome</keyword>
<name>A0ABW4DPN2_9LACO</name>
<reference evidence="2" key="1">
    <citation type="journal article" date="2019" name="Int. J. Syst. Evol. Microbiol.">
        <title>The Global Catalogue of Microorganisms (GCM) 10K type strain sequencing project: providing services to taxonomists for standard genome sequencing and annotation.</title>
        <authorList>
            <consortium name="The Broad Institute Genomics Platform"/>
            <consortium name="The Broad Institute Genome Sequencing Center for Infectious Disease"/>
            <person name="Wu L."/>
            <person name="Ma J."/>
        </authorList>
    </citation>
    <scope>NUCLEOTIDE SEQUENCE [LARGE SCALE GENOMIC DNA]</scope>
    <source>
        <strain evidence="2">CCM 8951</strain>
    </source>
</reference>
<evidence type="ECO:0000313" key="1">
    <source>
        <dbReference type="EMBL" id="MFD1466019.1"/>
    </source>
</evidence>
<evidence type="ECO:0000313" key="2">
    <source>
        <dbReference type="Proteomes" id="UP001597244"/>
    </source>
</evidence>
<comment type="caution">
    <text evidence="1">The sequence shown here is derived from an EMBL/GenBank/DDBJ whole genome shotgun (WGS) entry which is preliminary data.</text>
</comment>
<dbReference type="InterPro" id="IPR056216">
    <property type="entry name" value="P8-like"/>
</dbReference>
<accession>A0ABW4DPN2</accession>
<dbReference type="Pfam" id="PF24305">
    <property type="entry name" value="P8"/>
    <property type="match status" value="1"/>
</dbReference>